<proteinExistence type="predicted"/>
<protein>
    <recommendedName>
        <fullName evidence="3">Glyoxalase-like domain-containing protein</fullName>
    </recommendedName>
</protein>
<evidence type="ECO:0000313" key="1">
    <source>
        <dbReference type="EMBL" id="QSX32823.1"/>
    </source>
</evidence>
<name>A0ABX7QMZ7_9GAMM</name>
<organism evidence="1 2">
    <name type="scientific">Shewanella avicenniae</name>
    <dbReference type="NCBI Taxonomy" id="2814294"/>
    <lineage>
        <taxon>Bacteria</taxon>
        <taxon>Pseudomonadati</taxon>
        <taxon>Pseudomonadota</taxon>
        <taxon>Gammaproteobacteria</taxon>
        <taxon>Alteromonadales</taxon>
        <taxon>Shewanellaceae</taxon>
        <taxon>Shewanella</taxon>
    </lineage>
</organism>
<evidence type="ECO:0008006" key="3">
    <source>
        <dbReference type="Google" id="ProtNLM"/>
    </source>
</evidence>
<reference evidence="1 2" key="1">
    <citation type="submission" date="2021-03" db="EMBL/GenBank/DDBJ databases">
        <title>Novel species identification of genus Shewanella.</title>
        <authorList>
            <person name="Liu G."/>
            <person name="Zhang Q."/>
        </authorList>
    </citation>
    <scope>NUCLEOTIDE SEQUENCE [LARGE SCALE GENOMIC DNA]</scope>
    <source>
        <strain evidence="1 2">FJAT-51800</strain>
    </source>
</reference>
<gene>
    <name evidence="1" type="ORF">JYB87_13870</name>
</gene>
<evidence type="ECO:0000313" key="2">
    <source>
        <dbReference type="Proteomes" id="UP000662770"/>
    </source>
</evidence>
<accession>A0ABX7QMZ7</accession>
<dbReference type="Proteomes" id="UP000662770">
    <property type="component" value="Chromosome"/>
</dbReference>
<dbReference type="EMBL" id="CP071503">
    <property type="protein sequence ID" value="QSX32823.1"/>
    <property type="molecule type" value="Genomic_DNA"/>
</dbReference>
<keyword evidence="2" id="KW-1185">Reference proteome</keyword>
<dbReference type="RefSeq" id="WP_207354063.1">
    <property type="nucleotide sequence ID" value="NZ_CP071503.1"/>
</dbReference>
<sequence>MDIDHLFILCSPGAPEADVLDAFGLKECAPRDHQGQGTANRRFFFGNIYLELLYVVDEMQLQADINLVTRLPQRFDPHNSLICPFGVCYSSLPNSNIALVDYRPKYLPDGYQLMLAADNPLTEPMWFFLFNKNGEAVNAADTYQTQQLLDAHGLNQLTSVIISMVEGCVRSTAAKAMEQQSCISLVTGLTPLMELIFDDGLQGRSQDFRPALPLVINW</sequence>